<dbReference type="Gene3D" id="2.60.120.200">
    <property type="match status" value="1"/>
</dbReference>
<dbReference type="InterPro" id="IPR013320">
    <property type="entry name" value="ConA-like_dom_sf"/>
</dbReference>
<dbReference type="HOGENOM" id="CLU_745414_0_0_7"/>
<dbReference type="EMBL" id="CP006585">
    <property type="protein sequence ID" value="AGW13809.1"/>
    <property type="molecule type" value="Genomic_DNA"/>
</dbReference>
<gene>
    <name evidence="1" type="ORF">DGI_2040</name>
</gene>
<dbReference type="SUPFAM" id="SSF49899">
    <property type="entry name" value="Concanavalin A-like lectins/glucanases"/>
    <property type="match status" value="1"/>
</dbReference>
<dbReference type="PATRIC" id="fig|1121448.10.peg.1995"/>
<keyword evidence="2" id="KW-1185">Reference proteome</keyword>
<evidence type="ECO:0000313" key="1">
    <source>
        <dbReference type="EMBL" id="AGW13809.1"/>
    </source>
</evidence>
<dbReference type="STRING" id="1121448.DGI_2040"/>
<organism evidence="1 2">
    <name type="scientific">Megalodesulfovibrio gigas (strain ATCC 19364 / DSM 1382 / NCIMB 9332 / VKM B-1759)</name>
    <name type="common">Desulfovibrio gigas</name>
    <dbReference type="NCBI Taxonomy" id="1121448"/>
    <lineage>
        <taxon>Bacteria</taxon>
        <taxon>Pseudomonadati</taxon>
        <taxon>Thermodesulfobacteriota</taxon>
        <taxon>Desulfovibrionia</taxon>
        <taxon>Desulfovibrionales</taxon>
        <taxon>Desulfovibrionaceae</taxon>
        <taxon>Megalodesulfovibrio</taxon>
    </lineage>
</organism>
<reference evidence="2" key="2">
    <citation type="submission" date="2013-07" db="EMBL/GenBank/DDBJ databases">
        <authorList>
            <person name="Morais-Silva F.O."/>
            <person name="Rezende A.M."/>
            <person name="Pimentel C."/>
            <person name="Resende D.M."/>
            <person name="Santos C.I."/>
            <person name="Clemente C."/>
            <person name="de Oliveira L.M."/>
            <person name="da Silva S.M."/>
            <person name="Costa D.A."/>
            <person name="Varela-Raposo A."/>
            <person name="Horacio E.C.A."/>
            <person name="Matos M."/>
            <person name="Flores O."/>
            <person name="Ruiz J.C."/>
            <person name="Rodrigues-Pousada C."/>
        </authorList>
    </citation>
    <scope>NUCLEOTIDE SEQUENCE [LARGE SCALE GENOMIC DNA]</scope>
    <source>
        <strain evidence="2">ATCC 19364 / DSM 1382 / NCIMB 9332 / VKM B-1759</strain>
    </source>
</reference>
<accession>T2GCA4</accession>
<sequence>MAVLWPQGLPGPQRQISRQLGSNLLSRELQSGRHEVRRFGRGAPHVLRAQLRLLHAQVPAFLQFYERDCNLGLNWFAADWLPLLGYAAHVARFAGYPQRKGVGTLYSDFSVALHVKRADSVGVDTVWPLAGPGVPGVDALYDSVVLLLNAKGRFGSSKAIRDETGRTLINQGIWIQADADGGRSMRFDGSGYLHTPAAEAFYPTYNPHPLPTYKLWVEAWVWFDDVPSSGAANRIVGFDNGCSYSSVTWGLQTYNGRLCAMSWPSRSGGVILPILGPVVQPHTWHHVAVELATSVNNRFGITPFVDGLAYSGSNASSHPPAPASPLGIGQWGNCPGSRLRGAIRGLRITKSTTGRYSSYGFTPPALPFPEQ</sequence>
<dbReference type="Pfam" id="PF13385">
    <property type="entry name" value="Laminin_G_3"/>
    <property type="match status" value="1"/>
</dbReference>
<evidence type="ECO:0000313" key="2">
    <source>
        <dbReference type="Proteomes" id="UP000016587"/>
    </source>
</evidence>
<dbReference type="RefSeq" id="WP_021760707.1">
    <property type="nucleotide sequence ID" value="NC_022444.1"/>
</dbReference>
<proteinExistence type="predicted"/>
<dbReference type="OrthoDB" id="363206at2"/>
<dbReference type="AlphaFoldDB" id="T2GCA4"/>
<name>T2GCA4_MEGG1</name>
<protein>
    <submittedName>
        <fullName evidence="1">Uncharacterized protein</fullName>
    </submittedName>
</protein>
<reference evidence="1 2" key="1">
    <citation type="journal article" date="2013" name="J. Bacteriol.">
        <title>Roles of HynAB and Ech, the only two hydrogenases found in the model sulfate reducer Desulfovibrio gigas.</title>
        <authorList>
            <person name="Morais-Silva F.O."/>
            <person name="Santos C.I."/>
            <person name="Rodrigues R."/>
            <person name="Pereira I.A."/>
            <person name="Rodrigues-Pousada C."/>
        </authorList>
    </citation>
    <scope>NUCLEOTIDE SEQUENCE [LARGE SCALE GENOMIC DNA]</scope>
    <source>
        <strain evidence="2">ATCC 19364 / DSM 1382 / NCIMB 9332 / VKM B-1759</strain>
    </source>
</reference>
<dbReference type="Proteomes" id="UP000016587">
    <property type="component" value="Chromosome"/>
</dbReference>
<dbReference type="KEGG" id="dgg:DGI_2040"/>